<proteinExistence type="predicted"/>
<dbReference type="Proteomes" id="UP000746751">
    <property type="component" value="Unassembled WGS sequence"/>
</dbReference>
<dbReference type="PANTHER" id="PTHR42939">
    <property type="entry name" value="ABC TRANSPORTER ATP-BINDING PROTEIN ALBC-RELATED"/>
    <property type="match status" value="1"/>
</dbReference>
<dbReference type="EMBL" id="DYVF01000032">
    <property type="protein sequence ID" value="HJG30680.1"/>
    <property type="molecule type" value="Genomic_DNA"/>
</dbReference>
<evidence type="ECO:0000256" key="3">
    <source>
        <dbReference type="ARBA" id="ARBA00022840"/>
    </source>
</evidence>
<dbReference type="SMART" id="SM00382">
    <property type="entry name" value="AAA"/>
    <property type="match status" value="1"/>
</dbReference>
<accession>A0A921INN4</accession>
<sequence>MQSAEAPQSSTGAPALLARGIAFGYGRANIWEDIDFQLEPGSLTLLVGPNGAGKSTLLRCLAGWERLRAGAITICGAPLESATAAERARMAFVNDVPAFYDDITAFEHIELLGRANRWSDSRWDEADRLLERFGIARFCDQYPQSFSRGMREKLACTLALACRPDLLLLDEPTGPLDPASADILEQELGRAADRGCAVLLSCHHRLERLKPDRVLVLRDGTLETRDGAVAEQPDFWKSV</sequence>
<dbReference type="GO" id="GO:0005524">
    <property type="term" value="F:ATP binding"/>
    <property type="evidence" value="ECO:0007669"/>
    <property type="project" value="UniProtKB-KW"/>
</dbReference>
<reference evidence="5" key="1">
    <citation type="journal article" date="2021" name="PeerJ">
        <title>Extensive microbial diversity within the chicken gut microbiome revealed by metagenomics and culture.</title>
        <authorList>
            <person name="Gilroy R."/>
            <person name="Ravi A."/>
            <person name="Getino M."/>
            <person name="Pursley I."/>
            <person name="Horton D.L."/>
            <person name="Alikhan N.F."/>
            <person name="Baker D."/>
            <person name="Gharbi K."/>
            <person name="Hall N."/>
            <person name="Watson M."/>
            <person name="Adriaenssens E.M."/>
            <person name="Foster-Nyarko E."/>
            <person name="Jarju S."/>
            <person name="Secka A."/>
            <person name="Antonio M."/>
            <person name="Oren A."/>
            <person name="Chaudhuri R.R."/>
            <person name="La Ragione R."/>
            <person name="Hildebrand F."/>
            <person name="Pallen M.J."/>
        </authorList>
    </citation>
    <scope>NUCLEOTIDE SEQUENCE</scope>
    <source>
        <strain evidence="5">ChiGjej2B2-7701</strain>
    </source>
</reference>
<dbReference type="PANTHER" id="PTHR42939:SF1">
    <property type="entry name" value="ABC TRANSPORTER ATP-BINDING PROTEIN ALBC-RELATED"/>
    <property type="match status" value="1"/>
</dbReference>
<name>A0A921INN4_9ACTN</name>
<dbReference type="AlphaFoldDB" id="A0A921INN4"/>
<organism evidence="5 6">
    <name type="scientific">Collinsella ihumii</name>
    <dbReference type="NCBI Taxonomy" id="1720204"/>
    <lineage>
        <taxon>Bacteria</taxon>
        <taxon>Bacillati</taxon>
        <taxon>Actinomycetota</taxon>
        <taxon>Coriobacteriia</taxon>
        <taxon>Coriobacteriales</taxon>
        <taxon>Coriobacteriaceae</taxon>
        <taxon>Collinsella</taxon>
    </lineage>
</organism>
<keyword evidence="2" id="KW-0547">Nucleotide-binding</keyword>
<dbReference type="InterPro" id="IPR027417">
    <property type="entry name" value="P-loop_NTPase"/>
</dbReference>
<keyword evidence="3 5" id="KW-0067">ATP-binding</keyword>
<evidence type="ECO:0000256" key="1">
    <source>
        <dbReference type="ARBA" id="ARBA00022448"/>
    </source>
</evidence>
<evidence type="ECO:0000259" key="4">
    <source>
        <dbReference type="PROSITE" id="PS50893"/>
    </source>
</evidence>
<evidence type="ECO:0000256" key="2">
    <source>
        <dbReference type="ARBA" id="ARBA00022741"/>
    </source>
</evidence>
<evidence type="ECO:0000313" key="6">
    <source>
        <dbReference type="Proteomes" id="UP000746751"/>
    </source>
</evidence>
<dbReference type="InterPro" id="IPR051782">
    <property type="entry name" value="ABC_Transporter_VariousFunc"/>
</dbReference>
<gene>
    <name evidence="5" type="ORF">K8U80_04715</name>
</gene>
<dbReference type="PROSITE" id="PS50893">
    <property type="entry name" value="ABC_TRANSPORTER_2"/>
    <property type="match status" value="1"/>
</dbReference>
<dbReference type="CDD" id="cd03230">
    <property type="entry name" value="ABC_DR_subfamily_A"/>
    <property type="match status" value="1"/>
</dbReference>
<reference evidence="5" key="2">
    <citation type="submission" date="2021-09" db="EMBL/GenBank/DDBJ databases">
        <authorList>
            <person name="Gilroy R."/>
        </authorList>
    </citation>
    <scope>NUCLEOTIDE SEQUENCE</scope>
    <source>
        <strain evidence="5">ChiGjej2B2-7701</strain>
    </source>
</reference>
<keyword evidence="1" id="KW-0813">Transport</keyword>
<dbReference type="SUPFAM" id="SSF52540">
    <property type="entry name" value="P-loop containing nucleoside triphosphate hydrolases"/>
    <property type="match status" value="1"/>
</dbReference>
<dbReference type="GO" id="GO:0016887">
    <property type="term" value="F:ATP hydrolysis activity"/>
    <property type="evidence" value="ECO:0007669"/>
    <property type="project" value="InterPro"/>
</dbReference>
<feature type="domain" description="ABC transporter" evidence="4">
    <location>
        <begin position="16"/>
        <end position="239"/>
    </location>
</feature>
<protein>
    <submittedName>
        <fullName evidence="5">ABC transporter ATP-binding protein</fullName>
    </submittedName>
</protein>
<evidence type="ECO:0000313" key="5">
    <source>
        <dbReference type="EMBL" id="HJG30680.1"/>
    </source>
</evidence>
<dbReference type="InterPro" id="IPR003439">
    <property type="entry name" value="ABC_transporter-like_ATP-bd"/>
</dbReference>
<dbReference type="Gene3D" id="3.40.50.300">
    <property type="entry name" value="P-loop containing nucleotide triphosphate hydrolases"/>
    <property type="match status" value="1"/>
</dbReference>
<comment type="caution">
    <text evidence="5">The sequence shown here is derived from an EMBL/GenBank/DDBJ whole genome shotgun (WGS) entry which is preliminary data.</text>
</comment>
<dbReference type="InterPro" id="IPR003593">
    <property type="entry name" value="AAA+_ATPase"/>
</dbReference>
<dbReference type="Pfam" id="PF00005">
    <property type="entry name" value="ABC_tran"/>
    <property type="match status" value="1"/>
</dbReference>